<evidence type="ECO:0000313" key="2">
    <source>
        <dbReference type="Proteomes" id="UP001652445"/>
    </source>
</evidence>
<protein>
    <recommendedName>
        <fullName evidence="3">N-acetylmuramoyl-L-alanine amidase</fullName>
    </recommendedName>
</protein>
<evidence type="ECO:0008006" key="3">
    <source>
        <dbReference type="Google" id="ProtNLM"/>
    </source>
</evidence>
<dbReference type="Proteomes" id="UP001652445">
    <property type="component" value="Unassembled WGS sequence"/>
</dbReference>
<organism evidence="1 2">
    <name type="scientific">Paenibacillus baimaensis</name>
    <dbReference type="NCBI Taxonomy" id="2982185"/>
    <lineage>
        <taxon>Bacteria</taxon>
        <taxon>Bacillati</taxon>
        <taxon>Bacillota</taxon>
        <taxon>Bacilli</taxon>
        <taxon>Bacillales</taxon>
        <taxon>Paenibacillaceae</taxon>
        <taxon>Paenibacillus</taxon>
    </lineage>
</organism>
<name>A0ABT2UJ93_9BACL</name>
<keyword evidence="2" id="KW-1185">Reference proteome</keyword>
<comment type="caution">
    <text evidence="1">The sequence shown here is derived from an EMBL/GenBank/DDBJ whole genome shotgun (WGS) entry which is preliminary data.</text>
</comment>
<dbReference type="RefSeq" id="WP_262685815.1">
    <property type="nucleotide sequence ID" value="NZ_JAOQIO010000084.1"/>
</dbReference>
<accession>A0ABT2UJ93</accession>
<dbReference type="EMBL" id="JAOQIO010000084">
    <property type="protein sequence ID" value="MCU6794710.1"/>
    <property type="molecule type" value="Genomic_DNA"/>
</dbReference>
<proteinExistence type="predicted"/>
<reference evidence="1 2" key="1">
    <citation type="submission" date="2022-09" db="EMBL/GenBank/DDBJ databases">
        <authorList>
            <person name="Han X.L."/>
            <person name="Wang Q."/>
            <person name="Lu T."/>
        </authorList>
    </citation>
    <scope>NUCLEOTIDE SEQUENCE [LARGE SCALE GENOMIC DNA]</scope>
    <source>
        <strain evidence="1 2">WQ 127069</strain>
    </source>
</reference>
<sequence length="49" mass="5491">MNRSDVKSYRYRVGKNHFLVIHIHQTATASSVQGNVLASNAVNVVRVRP</sequence>
<gene>
    <name evidence="1" type="ORF">OB236_21600</name>
</gene>
<evidence type="ECO:0000313" key="1">
    <source>
        <dbReference type="EMBL" id="MCU6794710.1"/>
    </source>
</evidence>